<keyword evidence="4 7" id="KW-0812">Transmembrane</keyword>
<comment type="similarity">
    <text evidence="2">Belongs to the GPAT/DAPAT family.</text>
</comment>
<evidence type="ECO:0000256" key="4">
    <source>
        <dbReference type="ARBA" id="ARBA00022692"/>
    </source>
</evidence>
<keyword evidence="10" id="KW-1185">Reference proteome</keyword>
<feature type="transmembrane region" description="Helical" evidence="7">
    <location>
        <begin position="228"/>
        <end position="252"/>
    </location>
</feature>
<keyword evidence="3" id="KW-0808">Transferase</keyword>
<accession>A0A7I8K8B9</accession>
<feature type="transmembrane region" description="Helical" evidence="7">
    <location>
        <begin position="20"/>
        <end position="43"/>
    </location>
</feature>
<evidence type="ECO:0000256" key="3">
    <source>
        <dbReference type="ARBA" id="ARBA00022679"/>
    </source>
</evidence>
<evidence type="ECO:0000256" key="2">
    <source>
        <dbReference type="ARBA" id="ARBA00007937"/>
    </source>
</evidence>
<protein>
    <recommendedName>
        <fullName evidence="8">Phospholipid/glycerol acyltransferase domain-containing protein</fullName>
    </recommendedName>
</protein>
<proteinExistence type="inferred from homology"/>
<dbReference type="SUPFAM" id="SSF69593">
    <property type="entry name" value="Glycerol-3-phosphate (1)-acyltransferase"/>
    <property type="match status" value="1"/>
</dbReference>
<organism evidence="9 10">
    <name type="scientific">Spirodela intermedia</name>
    <name type="common">Intermediate duckweed</name>
    <dbReference type="NCBI Taxonomy" id="51605"/>
    <lineage>
        <taxon>Eukaryota</taxon>
        <taxon>Viridiplantae</taxon>
        <taxon>Streptophyta</taxon>
        <taxon>Embryophyta</taxon>
        <taxon>Tracheophyta</taxon>
        <taxon>Spermatophyta</taxon>
        <taxon>Magnoliopsida</taxon>
        <taxon>Liliopsida</taxon>
        <taxon>Araceae</taxon>
        <taxon>Lemnoideae</taxon>
        <taxon>Spirodela</taxon>
    </lineage>
</organism>
<sequence>MEDESVLAELEGALVIRRSVFPYFMLVALEAGCPLRALLLLLISPILSLLQTIGLAAAALHVMIFISTAGLRVADVTAVARATLPRFFLQDLSEKVYGALSRTRGKKCVVTSMPRLMVEPFLWEYLDVERVVGTELLVAGGRCLGVVAPPGIMLGRRRLNALRAVLGDRGDFDVGYGDELRVLPFKLCKEVYMPPPAEEATVLPQGRYPKPLVFHDGRLVARPTELDCLAVLLWLPVSVPLAVARILMGLVLPYRWQFLCGAALGLRIRAKFAPTALHAAGGSTLYACSHRTLLDPIVAATALRRKLVAVTYSLSPVSEALSPIPTVRLTRDRRRDGETMRRLLEVGDLVVCPEGTTCREPYLLRFSPLFAEVAEEIVPLAVVAEGSMFYGSTVRGYKCLDSIFFLMNPSPRYRLDFLDRVSGGVGSGQDVANRVQKAIAGALGFECTVFTRRDKYRMIAGSDGRVESRN</sequence>
<evidence type="ECO:0000256" key="1">
    <source>
        <dbReference type="ARBA" id="ARBA00004141"/>
    </source>
</evidence>
<dbReference type="Proteomes" id="UP000663760">
    <property type="component" value="Chromosome 4"/>
</dbReference>
<evidence type="ECO:0000313" key="9">
    <source>
        <dbReference type="EMBL" id="CAA7394019.1"/>
    </source>
</evidence>
<dbReference type="GO" id="GO:0010143">
    <property type="term" value="P:cutin biosynthetic process"/>
    <property type="evidence" value="ECO:0007669"/>
    <property type="project" value="TreeGrafter"/>
</dbReference>
<dbReference type="AlphaFoldDB" id="A0A7I8K8B9"/>
<dbReference type="Pfam" id="PF23270">
    <property type="entry name" value="HAD_RAM2_N"/>
    <property type="match status" value="1"/>
</dbReference>
<dbReference type="Pfam" id="PF01553">
    <property type="entry name" value="Acyltransferase"/>
    <property type="match status" value="1"/>
</dbReference>
<dbReference type="SMART" id="SM00563">
    <property type="entry name" value="PlsC"/>
    <property type="match status" value="1"/>
</dbReference>
<dbReference type="GO" id="GO:0016791">
    <property type="term" value="F:phosphatase activity"/>
    <property type="evidence" value="ECO:0007669"/>
    <property type="project" value="TreeGrafter"/>
</dbReference>
<name>A0A7I8K8B9_SPIIN</name>
<feature type="transmembrane region" description="Helical" evidence="7">
    <location>
        <begin position="49"/>
        <end position="71"/>
    </location>
</feature>
<dbReference type="PANTHER" id="PTHR15486:SF77">
    <property type="entry name" value="OS08G0131300 PROTEIN"/>
    <property type="match status" value="1"/>
</dbReference>
<dbReference type="InterPro" id="IPR056462">
    <property type="entry name" value="HAD_RAM2/GPAT1-8"/>
</dbReference>
<evidence type="ECO:0000256" key="7">
    <source>
        <dbReference type="SAM" id="Phobius"/>
    </source>
</evidence>
<gene>
    <name evidence="9" type="ORF">SI8410_04004680</name>
</gene>
<evidence type="ECO:0000259" key="8">
    <source>
        <dbReference type="SMART" id="SM00563"/>
    </source>
</evidence>
<evidence type="ECO:0000256" key="6">
    <source>
        <dbReference type="ARBA" id="ARBA00023136"/>
    </source>
</evidence>
<dbReference type="PANTHER" id="PTHR15486">
    <property type="entry name" value="ANCIENT UBIQUITOUS PROTEIN"/>
    <property type="match status" value="1"/>
</dbReference>
<keyword evidence="6 7" id="KW-0472">Membrane</keyword>
<dbReference type="EMBL" id="LR746267">
    <property type="protein sequence ID" value="CAA7394019.1"/>
    <property type="molecule type" value="Genomic_DNA"/>
</dbReference>
<evidence type="ECO:0000313" key="10">
    <source>
        <dbReference type="Proteomes" id="UP000663760"/>
    </source>
</evidence>
<dbReference type="OrthoDB" id="1854593at2759"/>
<reference evidence="9" key="1">
    <citation type="submission" date="2020-02" db="EMBL/GenBank/DDBJ databases">
        <authorList>
            <person name="Scholz U."/>
            <person name="Mascher M."/>
            <person name="Fiebig A."/>
        </authorList>
    </citation>
    <scope>NUCLEOTIDE SEQUENCE</scope>
</reference>
<keyword evidence="5 7" id="KW-1133">Transmembrane helix</keyword>
<comment type="subcellular location">
    <subcellularLocation>
        <location evidence="1">Membrane</location>
        <topology evidence="1">Multi-pass membrane protein</topology>
    </subcellularLocation>
</comment>
<dbReference type="InterPro" id="IPR002123">
    <property type="entry name" value="Plipid/glycerol_acylTrfase"/>
</dbReference>
<dbReference type="GO" id="GO:0016020">
    <property type="term" value="C:membrane"/>
    <property type="evidence" value="ECO:0007669"/>
    <property type="project" value="UniProtKB-SubCell"/>
</dbReference>
<dbReference type="GO" id="GO:0090447">
    <property type="term" value="F:glycerol-3-phosphate 2-O-acyltransferase activity"/>
    <property type="evidence" value="ECO:0007669"/>
    <property type="project" value="TreeGrafter"/>
</dbReference>
<feature type="domain" description="Phospholipid/glycerol acyltransferase" evidence="8">
    <location>
        <begin position="284"/>
        <end position="385"/>
    </location>
</feature>
<evidence type="ECO:0000256" key="5">
    <source>
        <dbReference type="ARBA" id="ARBA00022989"/>
    </source>
</evidence>